<keyword evidence="2" id="KW-1185">Reference proteome</keyword>
<accession>A0A5M4FDW4</accession>
<dbReference type="Gene3D" id="3.30.530.20">
    <property type="match status" value="1"/>
</dbReference>
<dbReference type="EMBL" id="SDPQ02000002">
    <property type="protein sequence ID" value="KAA1397408.1"/>
    <property type="molecule type" value="Genomic_DNA"/>
</dbReference>
<dbReference type="InterPro" id="IPR019587">
    <property type="entry name" value="Polyketide_cyclase/dehydratase"/>
</dbReference>
<reference evidence="1" key="1">
    <citation type="submission" date="2019-09" db="EMBL/GenBank/DDBJ databases">
        <authorList>
            <person name="Li J."/>
        </authorList>
    </citation>
    <scope>NUCLEOTIDE SEQUENCE [LARGE SCALE GENOMIC DNA]</scope>
    <source>
        <strain evidence="1">JCM 14732</strain>
    </source>
</reference>
<dbReference type="OrthoDB" id="4483486at2"/>
<dbReference type="CDD" id="cd07814">
    <property type="entry name" value="SRPBCC_CalC_Aha1-like"/>
    <property type="match status" value="1"/>
</dbReference>
<dbReference type="RefSeq" id="WP_149688859.1">
    <property type="nucleotide sequence ID" value="NZ_SDPQ02000002.1"/>
</dbReference>
<name>A0A5M4FDW4_9ACTN</name>
<dbReference type="Proteomes" id="UP000380867">
    <property type="component" value="Unassembled WGS sequence"/>
</dbReference>
<evidence type="ECO:0000313" key="2">
    <source>
        <dbReference type="Proteomes" id="UP000380867"/>
    </source>
</evidence>
<protein>
    <submittedName>
        <fullName evidence="1">SRPBCC domain-containing protein</fullName>
    </submittedName>
</protein>
<dbReference type="Pfam" id="PF10604">
    <property type="entry name" value="Polyketide_cyc2"/>
    <property type="match status" value="1"/>
</dbReference>
<dbReference type="InterPro" id="IPR023393">
    <property type="entry name" value="START-like_dom_sf"/>
</dbReference>
<comment type="caution">
    <text evidence="1">The sequence shown here is derived from an EMBL/GenBank/DDBJ whole genome shotgun (WGS) entry which is preliminary data.</text>
</comment>
<evidence type="ECO:0000313" key="1">
    <source>
        <dbReference type="EMBL" id="KAA1397408.1"/>
    </source>
</evidence>
<proteinExistence type="predicted"/>
<organism evidence="1 2">
    <name type="scientific">Aeromicrobium ginsengisoli</name>
    <dbReference type="NCBI Taxonomy" id="363867"/>
    <lineage>
        <taxon>Bacteria</taxon>
        <taxon>Bacillati</taxon>
        <taxon>Actinomycetota</taxon>
        <taxon>Actinomycetes</taxon>
        <taxon>Propionibacteriales</taxon>
        <taxon>Nocardioidaceae</taxon>
        <taxon>Aeromicrobium</taxon>
    </lineage>
</organism>
<sequence>MSVNTRLIAATPDDVWNVLADGWLYPLWVVGATRMRDVDATWPDKGSRIHHSVGVWPLLIDDHTEVLEVVPGRSITLKARAWPIGEAKVDIRLSDVGAQTEVVITEDAIAGPGVLVPEPFKGLSLKWRNTETLRRLAFVVEGRHKARRSAPRRETEES</sequence>
<dbReference type="SUPFAM" id="SSF55961">
    <property type="entry name" value="Bet v1-like"/>
    <property type="match status" value="1"/>
</dbReference>
<dbReference type="AlphaFoldDB" id="A0A5M4FDW4"/>
<gene>
    <name evidence="1" type="ORF">ESP70_008460</name>
</gene>